<dbReference type="PANTHER" id="PTHR30069">
    <property type="entry name" value="TONB-DEPENDENT OUTER MEMBRANE RECEPTOR"/>
    <property type="match status" value="1"/>
</dbReference>
<dbReference type="InterPro" id="IPR048212">
    <property type="entry name" value="PqqU"/>
</dbReference>
<feature type="region of interest" description="Disordered" evidence="7">
    <location>
        <begin position="261"/>
        <end position="298"/>
    </location>
</feature>
<reference evidence="10 11" key="1">
    <citation type="submission" date="2012-10" db="EMBL/GenBank/DDBJ databases">
        <title>Genome sequencing and analysis of entomopathogenic fungi Beauveria bassiana D1-5.</title>
        <authorList>
            <person name="Li Q."/>
            <person name="Wang L."/>
            <person name="Zhang Z."/>
            <person name="Wang Q."/>
            <person name="Ren J."/>
            <person name="Wang M."/>
            <person name="Xu W."/>
            <person name="Wang J."/>
            <person name="Lu Y."/>
            <person name="Du Q."/>
            <person name="Sun Z."/>
        </authorList>
    </citation>
    <scope>NUCLEOTIDE SEQUENCE [LARGE SCALE GENOMIC DNA]</scope>
    <source>
        <strain evidence="10 11">D1-5</strain>
    </source>
</reference>
<keyword evidence="8" id="KW-0732">Signal</keyword>
<dbReference type="Pfam" id="PF00593">
    <property type="entry name" value="TonB_dep_Rec_b-barrel"/>
    <property type="match status" value="1"/>
</dbReference>
<feature type="signal peptide" evidence="8">
    <location>
        <begin position="1"/>
        <end position="31"/>
    </location>
</feature>
<dbReference type="SUPFAM" id="SSF55729">
    <property type="entry name" value="Acyl-CoA N-acyltransferases (Nat)"/>
    <property type="match status" value="1"/>
</dbReference>
<dbReference type="EMBL" id="ANFO01000869">
    <property type="protein sequence ID" value="KGQ06120.1"/>
    <property type="molecule type" value="Genomic_DNA"/>
</dbReference>
<feature type="compositionally biased region" description="Polar residues" evidence="7">
    <location>
        <begin position="282"/>
        <end position="294"/>
    </location>
</feature>
<dbReference type="SUPFAM" id="SSF56935">
    <property type="entry name" value="Porins"/>
    <property type="match status" value="1"/>
</dbReference>
<gene>
    <name evidence="10" type="ORF">BBAD15_g8565</name>
</gene>
<keyword evidence="6" id="KW-0998">Cell outer membrane</keyword>
<dbReference type="InterPro" id="IPR000531">
    <property type="entry name" value="Beta-barrel_TonB"/>
</dbReference>
<proteinExistence type="predicted"/>
<keyword evidence="2" id="KW-0813">Transport</keyword>
<dbReference type="Gene3D" id="2.170.130.10">
    <property type="entry name" value="TonB-dependent receptor, plug domain"/>
    <property type="match status" value="1"/>
</dbReference>
<dbReference type="InterPro" id="IPR036942">
    <property type="entry name" value="Beta-barrel_TonB_sf"/>
</dbReference>
<evidence type="ECO:0000313" key="10">
    <source>
        <dbReference type="EMBL" id="KGQ06120.1"/>
    </source>
</evidence>
<evidence type="ECO:0000256" key="7">
    <source>
        <dbReference type="SAM" id="MobiDB-lite"/>
    </source>
</evidence>
<dbReference type="Gene3D" id="2.40.170.20">
    <property type="entry name" value="TonB-dependent receptor, beta-barrel domain"/>
    <property type="match status" value="1"/>
</dbReference>
<dbReference type="Pfam" id="PF07715">
    <property type="entry name" value="Plug"/>
    <property type="match status" value="1"/>
</dbReference>
<feature type="domain" description="N-acetyltransferase" evidence="9">
    <location>
        <begin position="722"/>
        <end position="864"/>
    </location>
</feature>
<name>A0A0A2VJ30_BEABA</name>
<dbReference type="Gene3D" id="3.40.630.30">
    <property type="match status" value="1"/>
</dbReference>
<comment type="caution">
    <text evidence="10">The sequence shown here is derived from an EMBL/GenBank/DDBJ whole genome shotgun (WGS) entry which is preliminary data.</text>
</comment>
<evidence type="ECO:0000256" key="3">
    <source>
        <dbReference type="ARBA" id="ARBA00022692"/>
    </source>
</evidence>
<evidence type="ECO:0000256" key="8">
    <source>
        <dbReference type="SAM" id="SignalP"/>
    </source>
</evidence>
<dbReference type="PROSITE" id="PS51186">
    <property type="entry name" value="GNAT"/>
    <property type="match status" value="1"/>
</dbReference>
<organism evidence="10 11">
    <name type="scientific">Beauveria bassiana D1-5</name>
    <dbReference type="NCBI Taxonomy" id="1245745"/>
    <lineage>
        <taxon>Eukaryota</taxon>
        <taxon>Fungi</taxon>
        <taxon>Dikarya</taxon>
        <taxon>Ascomycota</taxon>
        <taxon>Pezizomycotina</taxon>
        <taxon>Sordariomycetes</taxon>
        <taxon>Hypocreomycetidae</taxon>
        <taxon>Hypocreales</taxon>
        <taxon>Cordycipitaceae</taxon>
        <taxon>Beauveria</taxon>
    </lineage>
</organism>
<evidence type="ECO:0000256" key="5">
    <source>
        <dbReference type="ARBA" id="ARBA00023136"/>
    </source>
</evidence>
<evidence type="ECO:0000259" key="9">
    <source>
        <dbReference type="PROSITE" id="PS51186"/>
    </source>
</evidence>
<dbReference type="Proteomes" id="UP000030106">
    <property type="component" value="Unassembled WGS sequence"/>
</dbReference>
<comment type="subcellular location">
    <subcellularLocation>
        <location evidence="1">Cell outer membrane</location>
        <topology evidence="1">Multi-pass membrane protein</topology>
    </subcellularLocation>
</comment>
<dbReference type="GO" id="GO:0015344">
    <property type="term" value="F:siderophore uptake transmembrane transporter activity"/>
    <property type="evidence" value="ECO:0007669"/>
    <property type="project" value="TreeGrafter"/>
</dbReference>
<keyword evidence="5" id="KW-0472">Membrane</keyword>
<evidence type="ECO:0000256" key="2">
    <source>
        <dbReference type="ARBA" id="ARBA00022448"/>
    </source>
</evidence>
<sequence>MKTPQKKTLHTHKTALSLLLIPALTPGFTQAAETQAKDESTLLVTAKPTTVSELDTPAAVSVVYGDDLRQAAPRINLSENLGGVPGLQIQNRQNYAQDLQLSVRGFGSRSMYGVRGVRMYVDGIPATMPDGQGQTSNIDLNSVDSVEVLRGPFSAIYGNSSGGVVNVKTETGRQPTTLEASSYFGSFGSWRNSVKATGSTGDGTQAGDVDYAISASRFTTHGYRDHSSAQKNLGNAKLGVRLNDVSKLTLLFNSVDIDANDPGGLTEQEWRDNPRQAPRADQYNTRKTTKQTQGGLRYDRQLSEHDDLSVMMYAGVRETTQYQSIPVSAQKNANHPGGVIQLARHYQGIDTRWTHNGDLGGVPVSFTTGLDYETMTENRKGYENFVTVNGGTVLGEQGNLRRNERNLMWNLDPYLQTTWQLTDKLSLDAGVRFSSVYFDSNDYYIVGTNGDDSGNASYHKWLPAASLKYAVTDGWNIYTSAGRGFETPTINELSYRDNGASGLNFALQPATNTTVEIGSKNRIGNGLFTAALFQTDTDNEIVVDQSSGGRTTYKNAGETRRRGLELSLDQQFAADWRLKMAWTYLDATYRTNACGTNDCNGNRMPGIARNMGYASLGYVPEEGWYAGSDIRYMSDIQANDQNSAKAPTYTTVGLNTGYKLHVRQNWLLDIWGRVDNLFDRDYVGSVIVNEGNGRYFEPAPGRNYGVGVNVSYSFQNFMLPNLTLRDATLADIETIFTIRTGVKENHLSREEMAEMGITPQAIAEIIAESPCIWLADVEAEPAGFAMAIAEEACLFAMFVLPQFEGQGVGKLLLEKAEAFLFARHPTIWLETAASSRAAVFYRRHGWQPVGEQDGEDIRFEKSRPVATK</sequence>
<dbReference type="InterPro" id="IPR000182">
    <property type="entry name" value="GNAT_dom"/>
</dbReference>
<dbReference type="InterPro" id="IPR039426">
    <property type="entry name" value="TonB-dep_rcpt-like"/>
</dbReference>
<dbReference type="InterPro" id="IPR016181">
    <property type="entry name" value="Acyl_CoA_acyltransferase"/>
</dbReference>
<protein>
    <submittedName>
        <fullName evidence="10">Putative TonB-dependent receptor YncD</fullName>
    </submittedName>
</protein>
<keyword evidence="10" id="KW-0675">Receptor</keyword>
<keyword evidence="3" id="KW-0812">Transmembrane</keyword>
<dbReference type="InterPro" id="IPR037066">
    <property type="entry name" value="Plug_dom_sf"/>
</dbReference>
<dbReference type="HOGENOM" id="CLU_008287_13_0_1"/>
<dbReference type="CDD" id="cd04301">
    <property type="entry name" value="NAT_SF"/>
    <property type="match status" value="1"/>
</dbReference>
<evidence type="ECO:0000256" key="6">
    <source>
        <dbReference type="ARBA" id="ARBA00023237"/>
    </source>
</evidence>
<evidence type="ECO:0000313" key="11">
    <source>
        <dbReference type="Proteomes" id="UP000030106"/>
    </source>
</evidence>
<feature type="chain" id="PRO_5001995671" evidence="8">
    <location>
        <begin position="32"/>
        <end position="868"/>
    </location>
</feature>
<evidence type="ECO:0000256" key="4">
    <source>
        <dbReference type="ARBA" id="ARBA00023077"/>
    </source>
</evidence>
<dbReference type="GO" id="GO:0044718">
    <property type="term" value="P:siderophore transmembrane transport"/>
    <property type="evidence" value="ECO:0007669"/>
    <property type="project" value="TreeGrafter"/>
</dbReference>
<dbReference type="Pfam" id="PF13508">
    <property type="entry name" value="Acetyltransf_7"/>
    <property type="match status" value="1"/>
</dbReference>
<dbReference type="NCBIfam" id="NF041535">
    <property type="entry name" value="TonB_rec_PqqU"/>
    <property type="match status" value="1"/>
</dbReference>
<dbReference type="GO" id="GO:0016747">
    <property type="term" value="F:acyltransferase activity, transferring groups other than amino-acyl groups"/>
    <property type="evidence" value="ECO:0007669"/>
    <property type="project" value="InterPro"/>
</dbReference>
<accession>A0A0A2VJ30</accession>
<evidence type="ECO:0000256" key="1">
    <source>
        <dbReference type="ARBA" id="ARBA00004571"/>
    </source>
</evidence>
<keyword evidence="4" id="KW-0798">TonB box</keyword>
<dbReference type="PANTHER" id="PTHR30069:SF28">
    <property type="entry name" value="TONB-DEPENDENT RECEPTOR YNCD-RELATED"/>
    <property type="match status" value="1"/>
</dbReference>
<dbReference type="InterPro" id="IPR012910">
    <property type="entry name" value="Plug_dom"/>
</dbReference>
<dbReference type="AlphaFoldDB" id="A0A0A2VJ30"/>
<dbReference type="PROSITE" id="PS52016">
    <property type="entry name" value="TONB_DEPENDENT_REC_3"/>
    <property type="match status" value="1"/>
</dbReference>
<dbReference type="CDD" id="cd01347">
    <property type="entry name" value="ligand_gated_channel"/>
    <property type="match status" value="1"/>
</dbReference>